<dbReference type="eggNOG" id="KOG0380">
    <property type="taxonomic scope" value="Eukaryota"/>
</dbReference>
<feature type="transmembrane region" description="Helical" evidence="14">
    <location>
        <begin position="128"/>
        <end position="148"/>
    </location>
</feature>
<keyword evidence="7 14" id="KW-1133">Transmembrane helix</keyword>
<evidence type="ECO:0000256" key="2">
    <source>
        <dbReference type="ARBA" id="ARBA00005189"/>
    </source>
</evidence>
<name>A0A0L0SXP2_ALLM3</name>
<reference evidence="16" key="2">
    <citation type="submission" date="2009-11" db="EMBL/GenBank/DDBJ databases">
        <title>The Genome Sequence of Allomyces macrogynus strain ATCC 38327.</title>
        <authorList>
            <consortium name="The Broad Institute Genome Sequencing Platform"/>
            <person name="Russ C."/>
            <person name="Cuomo C."/>
            <person name="Shea T."/>
            <person name="Young S.K."/>
            <person name="Zeng Q."/>
            <person name="Koehrsen M."/>
            <person name="Haas B."/>
            <person name="Borodovsky M."/>
            <person name="Guigo R."/>
            <person name="Alvarado L."/>
            <person name="Berlin A."/>
            <person name="Borenstein D."/>
            <person name="Chen Z."/>
            <person name="Engels R."/>
            <person name="Freedman E."/>
            <person name="Gellesch M."/>
            <person name="Goldberg J."/>
            <person name="Griggs A."/>
            <person name="Gujja S."/>
            <person name="Heiman D."/>
            <person name="Hepburn T."/>
            <person name="Howarth C."/>
            <person name="Jen D."/>
            <person name="Larson L."/>
            <person name="Lewis B."/>
            <person name="Mehta T."/>
            <person name="Park D."/>
            <person name="Pearson M."/>
            <person name="Roberts A."/>
            <person name="Saif S."/>
            <person name="Shenoy N."/>
            <person name="Sisk P."/>
            <person name="Stolte C."/>
            <person name="Sykes S."/>
            <person name="Walk T."/>
            <person name="White J."/>
            <person name="Yandava C."/>
            <person name="Burger G."/>
            <person name="Gray M.W."/>
            <person name="Holland P.W.H."/>
            <person name="King N."/>
            <person name="Lang F.B.F."/>
            <person name="Roger A.J."/>
            <person name="Ruiz-Trillo I."/>
            <person name="Lander E."/>
            <person name="Nusbaum C."/>
        </authorList>
    </citation>
    <scope>NUCLEOTIDE SEQUENCE [LARGE SCALE GENOMIC DNA]</scope>
    <source>
        <strain evidence="16">ATCC 38327</strain>
    </source>
</reference>
<protein>
    <recommendedName>
        <fullName evidence="11">O-acyltransferase</fullName>
    </recommendedName>
</protein>
<evidence type="ECO:0000256" key="9">
    <source>
        <dbReference type="ARBA" id="ARBA00023315"/>
    </source>
</evidence>
<feature type="transmembrane region" description="Helical" evidence="14">
    <location>
        <begin position="341"/>
        <end position="360"/>
    </location>
</feature>
<feature type="transmembrane region" description="Helical" evidence="14">
    <location>
        <begin position="194"/>
        <end position="215"/>
    </location>
</feature>
<feature type="transmembrane region" description="Helical" evidence="14">
    <location>
        <begin position="372"/>
        <end position="389"/>
    </location>
</feature>
<feature type="active site" evidence="12">
    <location>
        <position position="447"/>
    </location>
</feature>
<evidence type="ECO:0000256" key="14">
    <source>
        <dbReference type="SAM" id="Phobius"/>
    </source>
</evidence>
<evidence type="ECO:0000256" key="3">
    <source>
        <dbReference type="ARBA" id="ARBA00009010"/>
    </source>
</evidence>
<evidence type="ECO:0000256" key="6">
    <source>
        <dbReference type="ARBA" id="ARBA00022824"/>
    </source>
</evidence>
<evidence type="ECO:0000256" key="12">
    <source>
        <dbReference type="PIRSR" id="PIRSR000439-1"/>
    </source>
</evidence>
<sequence>MALATGTPELTRRGSKASSVASKRASKRMSSMAASRAVTGTASPSPLTQKVDTQAYPKDALSIHALPAHRKSAPSPLSKEAPPQSYRGLINVAGLLLIVSNLRLIIENLTKYGLLVSLPGASLPAQDLAVLFGLAAFLAGTMVVSYSIEKTGALSGGSYFMIEKSLRRAAAINMVAILVVPTLFVWYAMRDPVAGTAVLMTAVILFLKLTSYHLVNAELRYFATYGHHFITYTEGADVPSARSAYPHNITARNLVDFVSFPTLCYQPAYPRSERVRPMRVVRHTIEMVVAMVGMYVLLFQYMQPILKNTMVSIMDPATGAIRMNGNTVVVFVERLLKLSVAVVYFWLLMFYSFFHAWVNLIAELTRFADREFYMAWWNCSTIAAYWRLWNQPVHKWLKRHVYVPMVAGRGLPDPVIPPTAPEATTKHPGYSKFQAALAIFFISAVFHELIIAPPVKILRLHAFNAMFLQIPLIVVSQVFDNWYRKSNPDGINTVGNLLMWTTFCVIGQPMGGMLYYIEWCSREKCIAF</sequence>
<keyword evidence="4 11" id="KW-0808">Transferase</keyword>
<evidence type="ECO:0000256" key="4">
    <source>
        <dbReference type="ARBA" id="ARBA00022679"/>
    </source>
</evidence>
<keyword evidence="6 11" id="KW-0256">Endoplasmic reticulum</keyword>
<comment type="subcellular location">
    <subcellularLocation>
        <location evidence="1 11">Endoplasmic reticulum membrane</location>
        <topology evidence="1 11">Multi-pass membrane protein</topology>
    </subcellularLocation>
</comment>
<dbReference type="EMBL" id="GG745352">
    <property type="protein sequence ID" value="KNE67089.1"/>
    <property type="molecule type" value="Genomic_DNA"/>
</dbReference>
<dbReference type="Proteomes" id="UP000054350">
    <property type="component" value="Unassembled WGS sequence"/>
</dbReference>
<feature type="transmembrane region" description="Helical" evidence="14">
    <location>
        <begin position="499"/>
        <end position="517"/>
    </location>
</feature>
<dbReference type="InterPro" id="IPR004299">
    <property type="entry name" value="MBOAT_fam"/>
</dbReference>
<comment type="function">
    <text evidence="10">Sterol O-acyltransferase that catalyzes the formation of stery esters.</text>
</comment>
<dbReference type="InterPro" id="IPR014371">
    <property type="entry name" value="Oat_ACAT_DAG_ARE"/>
</dbReference>
<feature type="transmembrane region" description="Helical" evidence="14">
    <location>
        <begin position="433"/>
        <end position="450"/>
    </location>
</feature>
<proteinExistence type="inferred from homology"/>
<keyword evidence="16" id="KW-1185">Reference proteome</keyword>
<organism evidence="15 16">
    <name type="scientific">Allomyces macrogynus (strain ATCC 38327)</name>
    <name type="common">Allomyces javanicus var. macrogynus</name>
    <dbReference type="NCBI Taxonomy" id="578462"/>
    <lineage>
        <taxon>Eukaryota</taxon>
        <taxon>Fungi</taxon>
        <taxon>Fungi incertae sedis</taxon>
        <taxon>Blastocladiomycota</taxon>
        <taxon>Blastocladiomycetes</taxon>
        <taxon>Blastocladiales</taxon>
        <taxon>Blastocladiaceae</taxon>
        <taxon>Allomyces</taxon>
    </lineage>
</organism>
<dbReference type="PIRSF" id="PIRSF000439">
    <property type="entry name" value="Oat_ACAT_DAG_ARE"/>
    <property type="match status" value="1"/>
</dbReference>
<feature type="compositionally biased region" description="Polar residues" evidence="13">
    <location>
        <begin position="40"/>
        <end position="51"/>
    </location>
</feature>
<gene>
    <name evidence="15" type="ORF">AMAG_12166</name>
</gene>
<dbReference type="GO" id="GO:0005789">
    <property type="term" value="C:endoplasmic reticulum membrane"/>
    <property type="evidence" value="ECO:0007669"/>
    <property type="project" value="UniProtKB-SubCell"/>
</dbReference>
<evidence type="ECO:0000256" key="1">
    <source>
        <dbReference type="ARBA" id="ARBA00004477"/>
    </source>
</evidence>
<feature type="compositionally biased region" description="Low complexity" evidence="13">
    <location>
        <begin position="16"/>
        <end position="38"/>
    </location>
</feature>
<evidence type="ECO:0000313" key="15">
    <source>
        <dbReference type="EMBL" id="KNE67089.1"/>
    </source>
</evidence>
<keyword evidence="5 14" id="KW-0812">Transmembrane</keyword>
<keyword evidence="9 11" id="KW-0012">Acyltransferase</keyword>
<feature type="region of interest" description="Disordered" evidence="13">
    <location>
        <begin position="1"/>
        <end position="51"/>
    </location>
</feature>
<evidence type="ECO:0000256" key="7">
    <source>
        <dbReference type="ARBA" id="ARBA00022989"/>
    </source>
</evidence>
<feature type="transmembrane region" description="Helical" evidence="14">
    <location>
        <begin position="280"/>
        <end position="302"/>
    </location>
</feature>
<dbReference type="Pfam" id="PF03062">
    <property type="entry name" value="MBOAT"/>
    <property type="match status" value="1"/>
</dbReference>
<evidence type="ECO:0000256" key="5">
    <source>
        <dbReference type="ARBA" id="ARBA00022692"/>
    </source>
</evidence>
<dbReference type="STRING" id="578462.A0A0L0SXP2"/>
<evidence type="ECO:0000256" key="13">
    <source>
        <dbReference type="SAM" id="MobiDB-lite"/>
    </source>
</evidence>
<evidence type="ECO:0000256" key="10">
    <source>
        <dbReference type="ARBA" id="ARBA00023568"/>
    </source>
</evidence>
<dbReference type="VEuPathDB" id="FungiDB:AMAG_12166"/>
<reference evidence="15 16" key="1">
    <citation type="submission" date="2009-11" db="EMBL/GenBank/DDBJ databases">
        <title>Annotation of Allomyces macrogynus ATCC 38327.</title>
        <authorList>
            <consortium name="The Broad Institute Genome Sequencing Platform"/>
            <person name="Russ C."/>
            <person name="Cuomo C."/>
            <person name="Burger G."/>
            <person name="Gray M.W."/>
            <person name="Holland P.W.H."/>
            <person name="King N."/>
            <person name="Lang F.B.F."/>
            <person name="Roger A.J."/>
            <person name="Ruiz-Trillo I."/>
            <person name="Young S.K."/>
            <person name="Zeng Q."/>
            <person name="Gargeya S."/>
            <person name="Fitzgerald M."/>
            <person name="Haas B."/>
            <person name="Abouelleil A."/>
            <person name="Alvarado L."/>
            <person name="Arachchi H.M."/>
            <person name="Berlin A."/>
            <person name="Chapman S.B."/>
            <person name="Gearin G."/>
            <person name="Goldberg J."/>
            <person name="Griggs A."/>
            <person name="Gujja S."/>
            <person name="Hansen M."/>
            <person name="Heiman D."/>
            <person name="Howarth C."/>
            <person name="Larimer J."/>
            <person name="Lui A."/>
            <person name="MacDonald P.J.P."/>
            <person name="McCowen C."/>
            <person name="Montmayeur A."/>
            <person name="Murphy C."/>
            <person name="Neiman D."/>
            <person name="Pearson M."/>
            <person name="Priest M."/>
            <person name="Roberts A."/>
            <person name="Saif S."/>
            <person name="Shea T."/>
            <person name="Sisk P."/>
            <person name="Stolte C."/>
            <person name="Sykes S."/>
            <person name="Wortman J."/>
            <person name="Nusbaum C."/>
            <person name="Birren B."/>
        </authorList>
    </citation>
    <scope>NUCLEOTIDE SEQUENCE [LARGE SCALE GENOMIC DNA]</scope>
    <source>
        <strain evidence="15 16">ATCC 38327</strain>
    </source>
</reference>
<dbReference type="GO" id="GO:0019432">
    <property type="term" value="P:triglyceride biosynthetic process"/>
    <property type="evidence" value="ECO:0007669"/>
    <property type="project" value="TreeGrafter"/>
</dbReference>
<comment type="pathway">
    <text evidence="2">Lipid metabolism.</text>
</comment>
<evidence type="ECO:0000256" key="8">
    <source>
        <dbReference type="ARBA" id="ARBA00023136"/>
    </source>
</evidence>
<dbReference type="PANTHER" id="PTHR10408:SF7">
    <property type="entry name" value="DIACYLGLYCEROL O-ACYLTRANSFERASE 1"/>
    <property type="match status" value="1"/>
</dbReference>
<accession>A0A0L0SXP2</accession>
<feature type="transmembrane region" description="Helical" evidence="14">
    <location>
        <begin position="169"/>
        <end position="188"/>
    </location>
</feature>
<feature type="transmembrane region" description="Helical" evidence="14">
    <location>
        <begin position="88"/>
        <end position="106"/>
    </location>
</feature>
<dbReference type="GO" id="GO:0004144">
    <property type="term" value="F:diacylglycerol O-acyltransferase activity"/>
    <property type="evidence" value="ECO:0007669"/>
    <property type="project" value="UniProtKB-ARBA"/>
</dbReference>
<evidence type="ECO:0000313" key="16">
    <source>
        <dbReference type="Proteomes" id="UP000054350"/>
    </source>
</evidence>
<comment type="similarity">
    <text evidence="3 11">Belongs to the membrane-bound acyltransferase family. Sterol o-acyltransferase subfamily.</text>
</comment>
<keyword evidence="8 11" id="KW-0472">Membrane</keyword>
<feature type="transmembrane region" description="Helical" evidence="14">
    <location>
        <begin position="462"/>
        <end position="479"/>
    </location>
</feature>
<evidence type="ECO:0000256" key="11">
    <source>
        <dbReference type="PIRNR" id="PIRNR000439"/>
    </source>
</evidence>
<dbReference type="OMA" id="RCHDYRR"/>
<dbReference type="PANTHER" id="PTHR10408">
    <property type="entry name" value="STEROL O-ACYLTRANSFERASE"/>
    <property type="match status" value="1"/>
</dbReference>
<dbReference type="AlphaFoldDB" id="A0A0L0SXP2"/>
<dbReference type="OrthoDB" id="10039049at2759"/>